<dbReference type="PROSITE" id="PS50088">
    <property type="entry name" value="ANK_REPEAT"/>
    <property type="match status" value="4"/>
</dbReference>
<name>A0AA43QWE8_9LECA</name>
<protein>
    <submittedName>
        <fullName evidence="5">Uncharacterized protein</fullName>
    </submittedName>
</protein>
<evidence type="ECO:0000313" key="6">
    <source>
        <dbReference type="Proteomes" id="UP001161017"/>
    </source>
</evidence>
<comment type="caution">
    <text evidence="5">The sequence shown here is derived from an EMBL/GenBank/DDBJ whole genome shotgun (WGS) entry which is preliminary data.</text>
</comment>
<dbReference type="Pfam" id="PF12796">
    <property type="entry name" value="Ank_2"/>
    <property type="match status" value="4"/>
</dbReference>
<evidence type="ECO:0000256" key="1">
    <source>
        <dbReference type="ARBA" id="ARBA00022737"/>
    </source>
</evidence>
<dbReference type="InterPro" id="IPR002110">
    <property type="entry name" value="Ankyrin_rpt"/>
</dbReference>
<feature type="repeat" description="ANK" evidence="3">
    <location>
        <begin position="193"/>
        <end position="220"/>
    </location>
</feature>
<sequence>MAMILTSKRHIPDPEREDLRAVYKSTFGICFFGTPHRGSSYAEWGVIASKIVRAMGLDANDALIVEDASSALDDAREQKQSIQANHVNMCRFTGPLDNGYTRVRAAIDWLIRKIEAAPPVAPPSPLPVPPTEELRGQASTATQQEYEAALTQLKELKLEKGVSDLLNAAHEGNVAEVRSILDLGVDVNKELTEGYTALHAAGVKGHLQVVQLLLDRGASLIVGTLYVPHDYASALQWTCGPAGSGSLPIIKLILEHSLTTQGPEQTKQLVNRKSNPFGWTCLRDATAANRPAVAQALLNHGAMLLSDDKGHTPLHHAARTGYIEMLETLLRPRSPDHAAEIQYFLHSREDKRLHSPLRVASNRGQVGAIKCLIAHKARLDIAKSGATPLHGAAYHNKLDVVKFYLREMSTEKWDEAKLSPHTRNDHGMTALHDAAGNGNYEICQTLLEFGLDVDEKDNDGRTPLDWAIKNNRRDAAHVLRVWQSDKGHKESAEEEARDLQEASGEDREQAVAGAVSQTDYKSEVVGN</sequence>
<dbReference type="PRINTS" id="PR01415">
    <property type="entry name" value="ANKYRIN"/>
</dbReference>
<proteinExistence type="predicted"/>
<evidence type="ECO:0000256" key="2">
    <source>
        <dbReference type="ARBA" id="ARBA00023043"/>
    </source>
</evidence>
<feature type="compositionally biased region" description="Basic and acidic residues" evidence="4">
    <location>
        <begin position="497"/>
        <end position="509"/>
    </location>
</feature>
<feature type="repeat" description="ANK" evidence="3">
    <location>
        <begin position="384"/>
        <end position="406"/>
    </location>
</feature>
<evidence type="ECO:0000256" key="3">
    <source>
        <dbReference type="PROSITE-ProRule" id="PRU00023"/>
    </source>
</evidence>
<dbReference type="SMART" id="SM00248">
    <property type="entry name" value="ANK"/>
    <property type="match status" value="8"/>
</dbReference>
<reference evidence="5" key="1">
    <citation type="journal article" date="2023" name="Genome Biol. Evol.">
        <title>First Whole Genome Sequence and Flow Cytometry Genome Size Data for the Lichen-Forming Fungus Ramalina farinacea (Ascomycota).</title>
        <authorList>
            <person name="Llewellyn T."/>
            <person name="Mian S."/>
            <person name="Hill R."/>
            <person name="Leitch I.J."/>
            <person name="Gaya E."/>
        </authorList>
    </citation>
    <scope>NUCLEOTIDE SEQUENCE</scope>
    <source>
        <strain evidence="5">LIQ254RAFAR</strain>
    </source>
</reference>
<dbReference type="Proteomes" id="UP001161017">
    <property type="component" value="Unassembled WGS sequence"/>
</dbReference>
<dbReference type="PROSITE" id="PS50297">
    <property type="entry name" value="ANK_REP_REGION"/>
    <property type="match status" value="4"/>
</dbReference>
<evidence type="ECO:0000256" key="4">
    <source>
        <dbReference type="SAM" id="MobiDB-lite"/>
    </source>
</evidence>
<gene>
    <name evidence="5" type="ORF">OHK93_004627</name>
</gene>
<evidence type="ECO:0000313" key="5">
    <source>
        <dbReference type="EMBL" id="MDI1492844.1"/>
    </source>
</evidence>
<feature type="repeat" description="ANK" evidence="3">
    <location>
        <begin position="309"/>
        <end position="331"/>
    </location>
</feature>
<dbReference type="AlphaFoldDB" id="A0AA43QWE8"/>
<accession>A0AA43QWE8</accession>
<keyword evidence="1" id="KW-0677">Repeat</keyword>
<dbReference type="InterPro" id="IPR036770">
    <property type="entry name" value="Ankyrin_rpt-contain_sf"/>
</dbReference>
<dbReference type="PANTHER" id="PTHR24171">
    <property type="entry name" value="ANKYRIN REPEAT DOMAIN-CONTAINING PROTEIN 39-RELATED"/>
    <property type="match status" value="1"/>
</dbReference>
<feature type="region of interest" description="Disordered" evidence="4">
    <location>
        <begin position="483"/>
        <end position="527"/>
    </location>
</feature>
<keyword evidence="6" id="KW-1185">Reference proteome</keyword>
<feature type="repeat" description="ANK" evidence="3">
    <location>
        <begin position="426"/>
        <end position="458"/>
    </location>
</feature>
<dbReference type="SUPFAM" id="SSF48403">
    <property type="entry name" value="Ankyrin repeat"/>
    <property type="match status" value="1"/>
</dbReference>
<keyword evidence="2 3" id="KW-0040">ANK repeat</keyword>
<dbReference type="EMBL" id="JAPUFD010000021">
    <property type="protein sequence ID" value="MDI1492844.1"/>
    <property type="molecule type" value="Genomic_DNA"/>
</dbReference>
<organism evidence="5 6">
    <name type="scientific">Ramalina farinacea</name>
    <dbReference type="NCBI Taxonomy" id="258253"/>
    <lineage>
        <taxon>Eukaryota</taxon>
        <taxon>Fungi</taxon>
        <taxon>Dikarya</taxon>
        <taxon>Ascomycota</taxon>
        <taxon>Pezizomycotina</taxon>
        <taxon>Lecanoromycetes</taxon>
        <taxon>OSLEUM clade</taxon>
        <taxon>Lecanoromycetidae</taxon>
        <taxon>Lecanorales</taxon>
        <taxon>Lecanorineae</taxon>
        <taxon>Ramalinaceae</taxon>
        <taxon>Ramalina</taxon>
    </lineage>
</organism>
<dbReference type="Gene3D" id="1.25.40.20">
    <property type="entry name" value="Ankyrin repeat-containing domain"/>
    <property type="match status" value="3"/>
</dbReference>